<proteinExistence type="inferred from homology"/>
<dbReference type="Gene3D" id="1.20.120.580">
    <property type="entry name" value="bsu32300-like"/>
    <property type="match status" value="1"/>
</dbReference>
<dbReference type="OrthoDB" id="159782at2"/>
<accession>A0A261FLN9</accession>
<evidence type="ECO:0000256" key="1">
    <source>
        <dbReference type="ARBA" id="ARBA00022553"/>
    </source>
</evidence>
<evidence type="ECO:0000313" key="7">
    <source>
        <dbReference type="EMBL" id="OZG60102.1"/>
    </source>
</evidence>
<evidence type="ECO:0000256" key="3">
    <source>
        <dbReference type="ARBA" id="ARBA00022722"/>
    </source>
</evidence>
<gene>
    <name evidence="7" type="ORF">BLEM_2042</name>
</gene>
<evidence type="ECO:0000256" key="6">
    <source>
        <dbReference type="ARBA" id="ARBA00024207"/>
    </source>
</evidence>
<organism evidence="7 8">
    <name type="scientific">Bifidobacterium lemurum</name>
    <dbReference type="NCBI Taxonomy" id="1603886"/>
    <lineage>
        <taxon>Bacteria</taxon>
        <taxon>Bacillati</taxon>
        <taxon>Actinomycetota</taxon>
        <taxon>Actinomycetes</taxon>
        <taxon>Bifidobacteriales</taxon>
        <taxon>Bifidobacteriaceae</taxon>
        <taxon>Bifidobacterium</taxon>
    </lineage>
</organism>
<dbReference type="EMBL" id="MWWX01000018">
    <property type="protein sequence ID" value="OZG60102.1"/>
    <property type="molecule type" value="Genomic_DNA"/>
</dbReference>
<dbReference type="GO" id="GO:0110001">
    <property type="term" value="C:toxin-antitoxin complex"/>
    <property type="evidence" value="ECO:0007669"/>
    <property type="project" value="InterPro"/>
</dbReference>
<keyword evidence="3" id="KW-0540">Nuclease</keyword>
<dbReference type="InterPro" id="IPR008201">
    <property type="entry name" value="HepT-like"/>
</dbReference>
<dbReference type="Pfam" id="PF01934">
    <property type="entry name" value="HepT-like"/>
    <property type="match status" value="1"/>
</dbReference>
<dbReference type="Proteomes" id="UP000216352">
    <property type="component" value="Unassembled WGS sequence"/>
</dbReference>
<comment type="caution">
    <text evidence="7">The sequence shown here is derived from an EMBL/GenBank/DDBJ whole genome shotgun (WGS) entry which is preliminary data.</text>
</comment>
<dbReference type="InterPro" id="IPR051813">
    <property type="entry name" value="HepT_RNase_toxin"/>
</dbReference>
<comment type="similarity">
    <text evidence="6">Belongs to the HepT RNase toxin family.</text>
</comment>
<dbReference type="GO" id="GO:0004540">
    <property type="term" value="F:RNA nuclease activity"/>
    <property type="evidence" value="ECO:0007669"/>
    <property type="project" value="InterPro"/>
</dbReference>
<name>A0A261FLN9_9BIFI</name>
<dbReference type="PANTHER" id="PTHR34139:SF1">
    <property type="entry name" value="RNASE MJ1380-RELATED"/>
    <property type="match status" value="1"/>
</dbReference>
<dbReference type="STRING" id="1603886.GCA_001895165_02200"/>
<evidence type="ECO:0000256" key="4">
    <source>
        <dbReference type="ARBA" id="ARBA00022741"/>
    </source>
</evidence>
<keyword evidence="2" id="KW-1277">Toxin-antitoxin system</keyword>
<keyword evidence="8" id="KW-1185">Reference proteome</keyword>
<dbReference type="GO" id="GO:0016787">
    <property type="term" value="F:hydrolase activity"/>
    <property type="evidence" value="ECO:0007669"/>
    <property type="project" value="UniProtKB-KW"/>
</dbReference>
<keyword evidence="4" id="KW-0547">Nucleotide-binding</keyword>
<evidence type="ECO:0000256" key="5">
    <source>
        <dbReference type="ARBA" id="ARBA00022801"/>
    </source>
</evidence>
<reference evidence="7 8" key="1">
    <citation type="journal article" date="2017" name="BMC Genomics">
        <title>Comparative genomic and phylogenomic analyses of the Bifidobacteriaceae family.</title>
        <authorList>
            <person name="Lugli G.A."/>
            <person name="Milani C."/>
            <person name="Turroni F."/>
            <person name="Duranti S."/>
            <person name="Mancabelli L."/>
            <person name="Mangifesta M."/>
            <person name="Ferrario C."/>
            <person name="Modesto M."/>
            <person name="Mattarelli P."/>
            <person name="Jiri K."/>
            <person name="van Sinderen D."/>
            <person name="Ventura M."/>
        </authorList>
    </citation>
    <scope>NUCLEOTIDE SEQUENCE [LARGE SCALE GENOMIC DNA]</scope>
    <source>
        <strain evidence="7 8">DSM 28807</strain>
    </source>
</reference>
<keyword evidence="1" id="KW-0597">Phosphoprotein</keyword>
<dbReference type="AlphaFoldDB" id="A0A261FLN9"/>
<dbReference type="GO" id="GO:0000166">
    <property type="term" value="F:nucleotide binding"/>
    <property type="evidence" value="ECO:0007669"/>
    <property type="project" value="UniProtKB-KW"/>
</dbReference>
<dbReference type="InterPro" id="IPR037038">
    <property type="entry name" value="HepT-like_sf"/>
</dbReference>
<evidence type="ECO:0000313" key="8">
    <source>
        <dbReference type="Proteomes" id="UP000216352"/>
    </source>
</evidence>
<sequence>MADISRDELLLLELLEHLEYAYEDVSQFDAAEQLAISRRDRNSAAKEIEQAQECAKKLTDETTNSLSQVPWRELRGLRNVIVHEYGEVEWDVLYDTVMTDFPHVIQIIRDFCRTHDIA</sequence>
<protein>
    <submittedName>
        <fullName evidence="7">Antitoxin</fullName>
    </submittedName>
</protein>
<dbReference type="PANTHER" id="PTHR34139">
    <property type="entry name" value="UPF0331 PROTEIN MJ0127"/>
    <property type="match status" value="1"/>
</dbReference>
<evidence type="ECO:0000256" key="2">
    <source>
        <dbReference type="ARBA" id="ARBA00022649"/>
    </source>
</evidence>
<keyword evidence="5" id="KW-0378">Hydrolase</keyword>
<dbReference type="RefSeq" id="WP_072727041.1">
    <property type="nucleotide sequence ID" value="NZ_BDIS01000031.1"/>
</dbReference>